<evidence type="ECO:0000313" key="2">
    <source>
        <dbReference type="EMBL" id="SMP44529.1"/>
    </source>
</evidence>
<keyword evidence="3" id="KW-1185">Reference proteome</keyword>
<evidence type="ECO:0000256" key="1">
    <source>
        <dbReference type="ARBA" id="ARBA00008525"/>
    </source>
</evidence>
<comment type="similarity">
    <text evidence="1">Belongs to the UPF0167 family.</text>
</comment>
<dbReference type="Pfam" id="PF03691">
    <property type="entry name" value="UPF0167"/>
    <property type="match status" value="1"/>
</dbReference>
<accession>A0ABY1PSG8</accession>
<sequence length="200" mass="22368">METFDDLGMPFPLFKAPVAHARTDPAGTCCVCSMPATIRFCDACYQCFRGGKVDHTVDTELGMVRVEDARLGRTHGLPLGNPPVLGDYKLIPQPVDPNFPDETWFHVQVDSEYLFEIIRTPDYYSWQGERWQFCCKRPCAFLGSLPAGALPDSESPADAIADWFQAPDWDSIGSNDFGSLTYYVFQCVSCGGLRFHEDCD</sequence>
<protein>
    <submittedName>
        <fullName evidence="2">Uncharacterized protein</fullName>
    </submittedName>
</protein>
<proteinExistence type="inferred from homology"/>
<dbReference type="RefSeq" id="WP_283431288.1">
    <property type="nucleotide sequence ID" value="NZ_FXUG01000001.1"/>
</dbReference>
<reference evidence="2 3" key="1">
    <citation type="submission" date="2017-05" db="EMBL/GenBank/DDBJ databases">
        <authorList>
            <person name="Varghese N."/>
            <person name="Submissions S."/>
        </authorList>
    </citation>
    <scope>NUCLEOTIDE SEQUENCE [LARGE SCALE GENOMIC DNA]</scope>
    <source>
        <strain evidence="2 3">DSM 25457</strain>
    </source>
</reference>
<gene>
    <name evidence="2" type="ORF">SAMN06265222_1011155</name>
</gene>
<comment type="caution">
    <text evidence="2">The sequence shown here is derived from an EMBL/GenBank/DDBJ whole genome shotgun (WGS) entry which is preliminary data.</text>
</comment>
<dbReference type="InterPro" id="IPR005363">
    <property type="entry name" value="UPF0167"/>
</dbReference>
<organism evidence="2 3">
    <name type="scientific">Neorhodopirellula lusitana</name>
    <dbReference type="NCBI Taxonomy" id="445327"/>
    <lineage>
        <taxon>Bacteria</taxon>
        <taxon>Pseudomonadati</taxon>
        <taxon>Planctomycetota</taxon>
        <taxon>Planctomycetia</taxon>
        <taxon>Pirellulales</taxon>
        <taxon>Pirellulaceae</taxon>
        <taxon>Neorhodopirellula</taxon>
    </lineage>
</organism>
<evidence type="ECO:0000313" key="3">
    <source>
        <dbReference type="Proteomes" id="UP001158067"/>
    </source>
</evidence>
<name>A0ABY1PSG8_9BACT</name>
<dbReference type="Proteomes" id="UP001158067">
    <property type="component" value="Unassembled WGS sequence"/>
</dbReference>
<dbReference type="EMBL" id="FXUG01000001">
    <property type="protein sequence ID" value="SMP44529.1"/>
    <property type="molecule type" value="Genomic_DNA"/>
</dbReference>